<evidence type="ECO:0000313" key="4">
    <source>
        <dbReference type="Proteomes" id="UP000019132"/>
    </source>
</evidence>
<dbReference type="STRING" id="431595.K3W6F9"/>
<reference evidence="4" key="1">
    <citation type="journal article" date="2010" name="Genome Biol.">
        <title>Genome sequence of the necrotrophic plant pathogen Pythium ultimum reveals original pathogenicity mechanisms and effector repertoire.</title>
        <authorList>
            <person name="Levesque C.A."/>
            <person name="Brouwer H."/>
            <person name="Cano L."/>
            <person name="Hamilton J.P."/>
            <person name="Holt C."/>
            <person name="Huitema E."/>
            <person name="Raffaele S."/>
            <person name="Robideau G.P."/>
            <person name="Thines M."/>
            <person name="Win J."/>
            <person name="Zerillo M.M."/>
            <person name="Beakes G.W."/>
            <person name="Boore J.L."/>
            <person name="Busam D."/>
            <person name="Dumas B."/>
            <person name="Ferriera S."/>
            <person name="Fuerstenberg S.I."/>
            <person name="Gachon C.M."/>
            <person name="Gaulin E."/>
            <person name="Govers F."/>
            <person name="Grenville-Briggs L."/>
            <person name="Horner N."/>
            <person name="Hostetler J."/>
            <person name="Jiang R.H."/>
            <person name="Johnson J."/>
            <person name="Krajaejun T."/>
            <person name="Lin H."/>
            <person name="Meijer H.J."/>
            <person name="Moore B."/>
            <person name="Morris P."/>
            <person name="Phuntmart V."/>
            <person name="Puiu D."/>
            <person name="Shetty J."/>
            <person name="Stajich J.E."/>
            <person name="Tripathy S."/>
            <person name="Wawra S."/>
            <person name="van West P."/>
            <person name="Whitty B.R."/>
            <person name="Coutinho P.M."/>
            <person name="Henrissat B."/>
            <person name="Martin F."/>
            <person name="Thomas P.D."/>
            <person name="Tyler B.M."/>
            <person name="De Vries R.P."/>
            <person name="Kamoun S."/>
            <person name="Yandell M."/>
            <person name="Tisserat N."/>
            <person name="Buell C.R."/>
        </authorList>
    </citation>
    <scope>NUCLEOTIDE SEQUENCE</scope>
    <source>
        <strain evidence="4">DAOM:BR144</strain>
    </source>
</reference>
<evidence type="ECO:0000256" key="1">
    <source>
        <dbReference type="SAM" id="MobiDB-lite"/>
    </source>
</evidence>
<evidence type="ECO:0000313" key="3">
    <source>
        <dbReference type="EnsemblProtists" id="PYU1_T000550"/>
    </source>
</evidence>
<dbReference type="PANTHER" id="PTHR23308">
    <property type="entry name" value="NUCLEAR INHIBITOR OF PROTEIN PHOSPHATASE-1"/>
    <property type="match status" value="1"/>
</dbReference>
<dbReference type="VEuPathDB" id="FungiDB:PYU1_G000550"/>
<dbReference type="SMART" id="SM00240">
    <property type="entry name" value="FHA"/>
    <property type="match status" value="1"/>
</dbReference>
<dbReference type="PROSITE" id="PS50006">
    <property type="entry name" value="FHA_DOMAIN"/>
    <property type="match status" value="1"/>
</dbReference>
<reference evidence="3" key="3">
    <citation type="submission" date="2015-02" db="UniProtKB">
        <authorList>
            <consortium name="EnsemblProtists"/>
        </authorList>
    </citation>
    <scope>IDENTIFICATION</scope>
    <source>
        <strain evidence="3">DAOM BR144</strain>
    </source>
</reference>
<feature type="compositionally biased region" description="Low complexity" evidence="1">
    <location>
        <begin position="307"/>
        <end position="316"/>
    </location>
</feature>
<dbReference type="SUPFAM" id="SSF49879">
    <property type="entry name" value="SMAD/FHA domain"/>
    <property type="match status" value="1"/>
</dbReference>
<dbReference type="OMA" id="VHHEKGA"/>
<evidence type="ECO:0000259" key="2">
    <source>
        <dbReference type="PROSITE" id="PS50006"/>
    </source>
</evidence>
<keyword evidence="4" id="KW-1185">Reference proteome</keyword>
<feature type="region of interest" description="Disordered" evidence="1">
    <location>
        <begin position="246"/>
        <end position="326"/>
    </location>
</feature>
<dbReference type="InterPro" id="IPR050923">
    <property type="entry name" value="Cell_Proc_Reg/RNA_Proc"/>
</dbReference>
<dbReference type="Gene3D" id="2.60.200.20">
    <property type="match status" value="1"/>
</dbReference>
<dbReference type="eggNOG" id="KOG1880">
    <property type="taxonomic scope" value="Eukaryota"/>
</dbReference>
<dbReference type="HOGENOM" id="CLU_055372_0_0_1"/>
<dbReference type="Proteomes" id="UP000019132">
    <property type="component" value="Unassembled WGS sequence"/>
</dbReference>
<dbReference type="InterPro" id="IPR000253">
    <property type="entry name" value="FHA_dom"/>
</dbReference>
<reference evidence="4" key="2">
    <citation type="submission" date="2010-04" db="EMBL/GenBank/DDBJ databases">
        <authorList>
            <person name="Buell R."/>
            <person name="Hamilton J."/>
            <person name="Hostetler J."/>
        </authorList>
    </citation>
    <scope>NUCLEOTIDE SEQUENCE [LARGE SCALE GENOMIC DNA]</scope>
    <source>
        <strain evidence="4">DAOM:BR144</strain>
    </source>
</reference>
<name>K3W6F9_GLOUD</name>
<dbReference type="InParanoid" id="K3W6F9"/>
<dbReference type="InterPro" id="IPR008984">
    <property type="entry name" value="SMAD_FHA_dom_sf"/>
</dbReference>
<organism evidence="3 4">
    <name type="scientific">Globisporangium ultimum (strain ATCC 200006 / CBS 805.95 / DAOM BR144)</name>
    <name type="common">Pythium ultimum</name>
    <dbReference type="NCBI Taxonomy" id="431595"/>
    <lineage>
        <taxon>Eukaryota</taxon>
        <taxon>Sar</taxon>
        <taxon>Stramenopiles</taxon>
        <taxon>Oomycota</taxon>
        <taxon>Peronosporomycetes</taxon>
        <taxon>Pythiales</taxon>
        <taxon>Pythiaceae</taxon>
        <taxon>Globisporangium</taxon>
    </lineage>
</organism>
<proteinExistence type="predicted"/>
<dbReference type="EnsemblProtists" id="PYU1_T000550">
    <property type="protein sequence ID" value="PYU1_T000550"/>
    <property type="gene ID" value="PYU1_G000550"/>
</dbReference>
<accession>K3W6F9</accession>
<dbReference type="Pfam" id="PF00498">
    <property type="entry name" value="FHA"/>
    <property type="match status" value="1"/>
</dbReference>
<dbReference type="AlphaFoldDB" id="K3W6F9"/>
<dbReference type="EMBL" id="GL376636">
    <property type="status" value="NOT_ANNOTATED_CDS"/>
    <property type="molecule type" value="Genomic_DNA"/>
</dbReference>
<feature type="domain" description="FHA" evidence="2">
    <location>
        <begin position="126"/>
        <end position="178"/>
    </location>
</feature>
<sequence length="413" mass="44744">MPLREPAPPLTLSFGMTNTNETMTAAAPSAEDAASNASTILDQCLQLPKLNLGSCSMRSGTGVSTAGVRRKYLELIEPLKYPFTTGAPAWCVQDFPEKKPRAISLLDVYKNHEFLTTHTVYQKGMYLIGRNAAICDIVLSHCSISRLHAGIMHHEDGTSVYLVDLGSAHGTFLDGVRLKPCQPTLMLHGSQLKFGASSRSYTYKSFDSREQIAAIVNAQIGLNADELELNRNTLLNRAVSYRLELSPSMQNGDDDPMAYPQQYNGGFVASYPEDPQGHQRRSSTDDLTLSLAAFRHDEQPARKRSRGQSGTSQGSSDNSMGGDASHFALDNIDVQDVEEEEEEMMLAPAAVPKRVHFTPHPPTEIPPMTYAWSMAAADAERDASPQPIDSGSAVATVGGGAFGLAIQITSDAH</sequence>
<protein>
    <recommendedName>
        <fullName evidence="2">FHA domain-containing protein</fullName>
    </recommendedName>
</protein>